<comment type="subcellular location">
    <subcellularLocation>
        <location evidence="1">Cytoplasm</location>
    </subcellularLocation>
</comment>
<evidence type="ECO:0000256" key="15">
    <source>
        <dbReference type="ARBA" id="ARBA00023166"/>
    </source>
</evidence>
<comment type="pathway">
    <text evidence="18">Isoprenoid biosynthesis; isopentenyl diphosphate biosynthesis via mevalonate pathway; isopentenyl diphosphate from (R)-mevalonate: step 1/3.</text>
</comment>
<dbReference type="FunFam" id="3.30.70.890:FF:000003">
    <property type="entry name" value="Mevalonate kinase"/>
    <property type="match status" value="1"/>
</dbReference>
<comment type="caution">
    <text evidence="21">The sequence shown here is derived from an EMBL/GenBank/DDBJ whole genome shotgun (WGS) entry which is preliminary data.</text>
</comment>
<evidence type="ECO:0000256" key="6">
    <source>
        <dbReference type="ARBA" id="ARBA00022679"/>
    </source>
</evidence>
<keyword evidence="22" id="KW-1185">Reference proteome</keyword>
<dbReference type="SUPFAM" id="SSF55060">
    <property type="entry name" value="GHMP Kinase, C-terminal domain"/>
    <property type="match status" value="1"/>
</dbReference>
<dbReference type="Pfam" id="PF00288">
    <property type="entry name" value="GHMP_kinases_N"/>
    <property type="match status" value="1"/>
</dbReference>
<dbReference type="AlphaFoldDB" id="A0A9N8VIL6"/>
<evidence type="ECO:0000256" key="8">
    <source>
        <dbReference type="ARBA" id="ARBA00022741"/>
    </source>
</evidence>
<keyword evidence="4" id="KW-0963">Cytoplasm</keyword>
<evidence type="ECO:0000259" key="20">
    <source>
        <dbReference type="Pfam" id="PF08544"/>
    </source>
</evidence>
<dbReference type="PROSITE" id="PS00627">
    <property type="entry name" value="GHMP_KINASES_ATP"/>
    <property type="match status" value="1"/>
</dbReference>
<keyword evidence="10" id="KW-0067">ATP-binding</keyword>
<dbReference type="EMBL" id="CAJVPI010000005">
    <property type="protein sequence ID" value="CAG8452329.1"/>
    <property type="molecule type" value="Genomic_DNA"/>
</dbReference>
<sequence length="895" mass="101444">MLRRLWQKPLWRSDKCYRRFIWTLRRQTPYYPYGTLIRSLIFGKQPSRRHTRYMPHFSSEDLSILSNYCNDIKELAFEFTRKDVFLQRDSIKTFLKKCTNLTRLEFTIGESLVDSSWMQGMLQPVREGKLSNLRYLAFYSILFNEPMYSSIITDLAQGCPKIISFETQWKIQADTLKMIMNSFPNLQSISCGILERGGLEILVNKGGRLRKLELGHVHDEITQDMAGRFPILKELTIHKAPKEFAMFAENWTIQQTMMTFIDLDCRNFKLDELCTIMRNCTKLESITLRGCNGLKAGMLASVAMECSDRLKYLTIFNYFYLSDNELVELSDRCRNLKRFAVWGTAKFTQEGYRYLVKNSVNLVTFCGNFKELTTRHILSSIIERGQSNIQVFKTGSRFRLYGRGKLHEVVYVPEPSMVNDDHKLTASILVDFARAAPCLRKLRLDYFLKDLDGKDVVSAIHQLKNLEKLAFSPSFSISQENLSDLDSHPRLKKNLPTRYLVSAPGKVILFGEHAVVYGTPAIAGSVNLRTYLFTEKREDGILEAYVPDIGLDQPVKWNTELFPYSKVVNDKKEEFNEELAESLRSLAEIESDKPAIVRQQQSAACLALLYLFTLLSNRFPETKRGLTIHVRSALPVGAGLGSSASYSVCLTTGLLLNFEYISLTSGSQGAELINKYSFLAEKIIHGNPSGIDNAVATFGGAVLYKKGSMEPLKGLRPFRFLLTNTKVARDTKTQVANVRIKFDKYPGIIKSILDAIQNISDHFKTVLINEDNNITQDTMLEDLIDLNHYLVNSLGVGHSTLDRVREITAQFGLHSKLTGAGGGGCALTFIRDGVPRATIEAVKKSLSLQGFECFETLVGGHGAGALNTNDTMTAQEFMEVGLEWYDGIDSWRYFA</sequence>
<comment type="catalytic activity">
    <reaction evidence="17">
        <text>(R)-mevalonate + ATP = (R)-5-phosphomevalonate + ADP + H(+)</text>
        <dbReference type="Rhea" id="RHEA:17065"/>
        <dbReference type="ChEBI" id="CHEBI:15378"/>
        <dbReference type="ChEBI" id="CHEBI:30616"/>
        <dbReference type="ChEBI" id="CHEBI:36464"/>
        <dbReference type="ChEBI" id="CHEBI:58146"/>
        <dbReference type="ChEBI" id="CHEBI:456216"/>
        <dbReference type="EC" id="2.7.1.36"/>
    </reaction>
    <physiologicalReaction direction="left-to-right" evidence="17">
        <dbReference type="Rhea" id="RHEA:17066"/>
    </physiologicalReaction>
</comment>
<gene>
    <name evidence="21" type="ORF">PBRASI_LOCUS109</name>
</gene>
<dbReference type="InterPro" id="IPR006205">
    <property type="entry name" value="Mev_gal_kin"/>
</dbReference>
<dbReference type="InterPro" id="IPR032675">
    <property type="entry name" value="LRR_dom_sf"/>
</dbReference>
<proteinExistence type="inferred from homology"/>
<keyword evidence="8" id="KW-0547">Nucleotide-binding</keyword>
<reference evidence="21" key="1">
    <citation type="submission" date="2021-06" db="EMBL/GenBank/DDBJ databases">
        <authorList>
            <person name="Kallberg Y."/>
            <person name="Tangrot J."/>
            <person name="Rosling A."/>
        </authorList>
    </citation>
    <scope>NUCLEOTIDE SEQUENCE</scope>
    <source>
        <strain evidence="21">BR232B</strain>
    </source>
</reference>
<evidence type="ECO:0000256" key="9">
    <source>
        <dbReference type="ARBA" id="ARBA00022777"/>
    </source>
</evidence>
<dbReference type="InterPro" id="IPR013750">
    <property type="entry name" value="GHMP_kinase_C_dom"/>
</dbReference>
<name>A0A9N8VIL6_9GLOM</name>
<dbReference type="PANTHER" id="PTHR43290">
    <property type="entry name" value="MEVALONATE KINASE"/>
    <property type="match status" value="1"/>
</dbReference>
<dbReference type="InterPro" id="IPR036554">
    <property type="entry name" value="GHMP_kinase_C_sf"/>
</dbReference>
<keyword evidence="6" id="KW-0808">Transferase</keyword>
<evidence type="ECO:0000256" key="18">
    <source>
        <dbReference type="ARBA" id="ARBA00029438"/>
    </source>
</evidence>
<dbReference type="Gene3D" id="3.30.70.890">
    <property type="entry name" value="GHMP kinase, C-terminal domain"/>
    <property type="match status" value="1"/>
</dbReference>
<dbReference type="OrthoDB" id="1652964at2759"/>
<dbReference type="GO" id="GO:0004496">
    <property type="term" value="F:mevalonate kinase activity"/>
    <property type="evidence" value="ECO:0007669"/>
    <property type="project" value="UniProtKB-EC"/>
</dbReference>
<dbReference type="PRINTS" id="PR00959">
    <property type="entry name" value="MEVGALKINASE"/>
</dbReference>
<dbReference type="Gene3D" id="3.80.10.10">
    <property type="entry name" value="Ribonuclease Inhibitor"/>
    <property type="match status" value="2"/>
</dbReference>
<evidence type="ECO:0000256" key="7">
    <source>
        <dbReference type="ARBA" id="ARBA00022723"/>
    </source>
</evidence>
<evidence type="ECO:0000256" key="1">
    <source>
        <dbReference type="ARBA" id="ARBA00004496"/>
    </source>
</evidence>
<evidence type="ECO:0000256" key="14">
    <source>
        <dbReference type="ARBA" id="ARBA00023098"/>
    </source>
</evidence>
<accession>A0A9N8VIL6</accession>
<comment type="similarity">
    <text evidence="2">Belongs to the GHMP kinase family. Mevalonate kinase subfamily.</text>
</comment>
<dbReference type="Gene3D" id="3.30.230.10">
    <property type="match status" value="1"/>
</dbReference>
<dbReference type="InterPro" id="IPR006203">
    <property type="entry name" value="GHMP_knse_ATP-bd_CS"/>
</dbReference>
<evidence type="ECO:0000256" key="17">
    <source>
        <dbReference type="ARBA" id="ARBA00029310"/>
    </source>
</evidence>
<dbReference type="SUPFAM" id="SSF54211">
    <property type="entry name" value="Ribosomal protein S5 domain 2-like"/>
    <property type="match status" value="1"/>
</dbReference>
<organism evidence="21 22">
    <name type="scientific">Paraglomus brasilianum</name>
    <dbReference type="NCBI Taxonomy" id="144538"/>
    <lineage>
        <taxon>Eukaryota</taxon>
        <taxon>Fungi</taxon>
        <taxon>Fungi incertae sedis</taxon>
        <taxon>Mucoromycota</taxon>
        <taxon>Glomeromycotina</taxon>
        <taxon>Glomeromycetes</taxon>
        <taxon>Paraglomerales</taxon>
        <taxon>Paraglomeraceae</taxon>
        <taxon>Paraglomus</taxon>
    </lineage>
</organism>
<keyword evidence="5" id="KW-0444">Lipid biosynthesis</keyword>
<dbReference type="PANTHER" id="PTHR43290:SF2">
    <property type="entry name" value="MEVALONATE KINASE"/>
    <property type="match status" value="1"/>
</dbReference>
<evidence type="ECO:0000256" key="4">
    <source>
        <dbReference type="ARBA" id="ARBA00022490"/>
    </source>
</evidence>
<evidence type="ECO:0000256" key="2">
    <source>
        <dbReference type="ARBA" id="ARBA00006495"/>
    </source>
</evidence>
<evidence type="ECO:0000256" key="12">
    <source>
        <dbReference type="ARBA" id="ARBA00022955"/>
    </source>
</evidence>
<keyword evidence="16" id="KW-0753">Steroid metabolism</keyword>
<dbReference type="InterPro" id="IPR006204">
    <property type="entry name" value="GHMP_kinase_N_dom"/>
</dbReference>
<dbReference type="EC" id="2.7.1.36" evidence="3"/>
<dbReference type="SUPFAM" id="SSF52047">
    <property type="entry name" value="RNI-like"/>
    <property type="match status" value="1"/>
</dbReference>
<protein>
    <recommendedName>
        <fullName evidence="3">mevalonate kinase</fullName>
        <ecNumber evidence="3">2.7.1.36</ecNumber>
    </recommendedName>
</protein>
<keyword evidence="12" id="KW-0752">Steroid biosynthesis</keyword>
<feature type="domain" description="GHMP kinase N-terminal" evidence="19">
    <location>
        <begin position="615"/>
        <end position="700"/>
    </location>
</feature>
<dbReference type="NCBIfam" id="TIGR00549">
    <property type="entry name" value="mevalon_kin"/>
    <property type="match status" value="1"/>
</dbReference>
<keyword evidence="9" id="KW-0418">Kinase</keyword>
<keyword evidence="7" id="KW-0479">Metal-binding</keyword>
<evidence type="ECO:0000256" key="3">
    <source>
        <dbReference type="ARBA" id="ARBA00012103"/>
    </source>
</evidence>
<dbReference type="Pfam" id="PF08544">
    <property type="entry name" value="GHMP_kinases_C"/>
    <property type="match status" value="1"/>
</dbReference>
<evidence type="ECO:0000256" key="16">
    <source>
        <dbReference type="ARBA" id="ARBA00023221"/>
    </source>
</evidence>
<keyword evidence="15" id="KW-1207">Sterol metabolism</keyword>
<evidence type="ECO:0000313" key="21">
    <source>
        <dbReference type="EMBL" id="CAG8452329.1"/>
    </source>
</evidence>
<evidence type="ECO:0000256" key="10">
    <source>
        <dbReference type="ARBA" id="ARBA00022840"/>
    </source>
</evidence>
<evidence type="ECO:0000259" key="19">
    <source>
        <dbReference type="Pfam" id="PF00288"/>
    </source>
</evidence>
<keyword evidence="11" id="KW-0460">Magnesium</keyword>
<dbReference type="GO" id="GO:0019287">
    <property type="term" value="P:isopentenyl diphosphate biosynthetic process, mevalonate pathway"/>
    <property type="evidence" value="ECO:0007669"/>
    <property type="project" value="TreeGrafter"/>
</dbReference>
<evidence type="ECO:0000256" key="11">
    <source>
        <dbReference type="ARBA" id="ARBA00022842"/>
    </source>
</evidence>
<evidence type="ECO:0000313" key="22">
    <source>
        <dbReference type="Proteomes" id="UP000789739"/>
    </source>
</evidence>
<keyword evidence="14" id="KW-0443">Lipid metabolism</keyword>
<feature type="domain" description="GHMP kinase C-terminal" evidence="20">
    <location>
        <begin position="779"/>
        <end position="844"/>
    </location>
</feature>
<dbReference type="GO" id="GO:0005829">
    <property type="term" value="C:cytosol"/>
    <property type="evidence" value="ECO:0007669"/>
    <property type="project" value="TreeGrafter"/>
</dbReference>
<dbReference type="GO" id="GO:0006696">
    <property type="term" value="P:ergosterol biosynthetic process"/>
    <property type="evidence" value="ECO:0007669"/>
    <property type="project" value="TreeGrafter"/>
</dbReference>
<evidence type="ECO:0000256" key="5">
    <source>
        <dbReference type="ARBA" id="ARBA00022516"/>
    </source>
</evidence>
<dbReference type="GO" id="GO:0046872">
    <property type="term" value="F:metal ion binding"/>
    <property type="evidence" value="ECO:0007669"/>
    <property type="project" value="UniProtKB-KW"/>
</dbReference>
<dbReference type="Proteomes" id="UP000789739">
    <property type="component" value="Unassembled WGS sequence"/>
</dbReference>
<dbReference type="GO" id="GO:0005524">
    <property type="term" value="F:ATP binding"/>
    <property type="evidence" value="ECO:0007669"/>
    <property type="project" value="UniProtKB-KW"/>
</dbReference>
<evidence type="ECO:0000256" key="13">
    <source>
        <dbReference type="ARBA" id="ARBA00023011"/>
    </source>
</evidence>
<dbReference type="InterPro" id="IPR014721">
    <property type="entry name" value="Ribsml_uS5_D2-typ_fold_subgr"/>
</dbReference>
<dbReference type="InterPro" id="IPR020568">
    <property type="entry name" value="Ribosomal_Su5_D2-typ_SF"/>
</dbReference>
<keyword evidence="13" id="KW-0756">Sterol biosynthesis</keyword>